<name>A0AAD8BHI7_BIOPF</name>
<organism evidence="1 2">
    <name type="scientific">Biomphalaria pfeifferi</name>
    <name type="common">Bloodfluke planorb</name>
    <name type="synonym">Freshwater snail</name>
    <dbReference type="NCBI Taxonomy" id="112525"/>
    <lineage>
        <taxon>Eukaryota</taxon>
        <taxon>Metazoa</taxon>
        <taxon>Spiralia</taxon>
        <taxon>Lophotrochozoa</taxon>
        <taxon>Mollusca</taxon>
        <taxon>Gastropoda</taxon>
        <taxon>Heterobranchia</taxon>
        <taxon>Euthyneura</taxon>
        <taxon>Panpulmonata</taxon>
        <taxon>Hygrophila</taxon>
        <taxon>Lymnaeoidea</taxon>
        <taxon>Planorbidae</taxon>
        <taxon>Biomphalaria</taxon>
    </lineage>
</organism>
<sequence>MKRIGRRDHWNLARSRNRLMSSSLSQEASLSSAALHLRASFPLPPVFVPDLLPDFAHEPDPEDVVAAVEETAVEAEAAVNIAAGAEDFRCLAETIEEVVEVSAVGREREAVL</sequence>
<comment type="caution">
    <text evidence="1">The sequence shown here is derived from an EMBL/GenBank/DDBJ whole genome shotgun (WGS) entry which is preliminary data.</text>
</comment>
<keyword evidence="2" id="KW-1185">Reference proteome</keyword>
<dbReference type="AlphaFoldDB" id="A0AAD8BHI7"/>
<reference evidence="1" key="1">
    <citation type="journal article" date="2023" name="PLoS Negl. Trop. Dis.">
        <title>A genome sequence for Biomphalaria pfeifferi, the major vector snail for the human-infecting parasite Schistosoma mansoni.</title>
        <authorList>
            <person name="Bu L."/>
            <person name="Lu L."/>
            <person name="Laidemitt M.R."/>
            <person name="Zhang S.M."/>
            <person name="Mutuku M."/>
            <person name="Mkoji G."/>
            <person name="Steinauer M."/>
            <person name="Loker E.S."/>
        </authorList>
    </citation>
    <scope>NUCLEOTIDE SEQUENCE</scope>
    <source>
        <strain evidence="1">KasaAsao</strain>
    </source>
</reference>
<accession>A0AAD8BHI7</accession>
<protein>
    <submittedName>
        <fullName evidence="1">Uncharacterized protein</fullName>
    </submittedName>
</protein>
<dbReference type="Proteomes" id="UP001233172">
    <property type="component" value="Unassembled WGS sequence"/>
</dbReference>
<reference evidence="1" key="2">
    <citation type="submission" date="2023-04" db="EMBL/GenBank/DDBJ databases">
        <authorList>
            <person name="Bu L."/>
            <person name="Lu L."/>
            <person name="Laidemitt M.R."/>
            <person name="Zhang S.M."/>
            <person name="Mutuku M."/>
            <person name="Mkoji G."/>
            <person name="Steinauer M."/>
            <person name="Loker E.S."/>
        </authorList>
    </citation>
    <scope>NUCLEOTIDE SEQUENCE</scope>
    <source>
        <strain evidence="1">KasaAsao</strain>
        <tissue evidence="1">Whole Snail</tissue>
    </source>
</reference>
<gene>
    <name evidence="1" type="ORF">Bpfe_016618</name>
</gene>
<proteinExistence type="predicted"/>
<evidence type="ECO:0000313" key="1">
    <source>
        <dbReference type="EMBL" id="KAK0053874.1"/>
    </source>
</evidence>
<dbReference type="EMBL" id="JASAOG010000082">
    <property type="protein sequence ID" value="KAK0053874.1"/>
    <property type="molecule type" value="Genomic_DNA"/>
</dbReference>
<evidence type="ECO:0000313" key="2">
    <source>
        <dbReference type="Proteomes" id="UP001233172"/>
    </source>
</evidence>